<comment type="subcellular location">
    <subcellularLocation>
        <location evidence="7">Cell membrane</location>
        <topology evidence="7">Peripheral membrane protein</topology>
    </subcellularLocation>
    <subcellularLocation>
        <location evidence="1">Membrane</location>
    </subcellularLocation>
</comment>
<evidence type="ECO:0000256" key="3">
    <source>
        <dbReference type="ARBA" id="ARBA00022781"/>
    </source>
</evidence>
<dbReference type="PANTHER" id="PTHR11910">
    <property type="entry name" value="ATP SYNTHASE DELTA CHAIN"/>
    <property type="match status" value="1"/>
</dbReference>
<evidence type="ECO:0000313" key="8">
    <source>
        <dbReference type="EMBL" id="MDX8151430.1"/>
    </source>
</evidence>
<comment type="function">
    <text evidence="7">F(1)F(0) ATP synthase produces ATP from ADP in the presence of a proton or sodium gradient. F-type ATPases consist of two structural domains, F(1) containing the extramembraneous catalytic core and F(0) containing the membrane proton channel, linked together by a central stalk and a peripheral stalk. During catalysis, ATP synthesis in the catalytic domain of F(1) is coupled via a rotary mechanism of the central stalk subunits to proton translocation.</text>
</comment>
<dbReference type="SUPFAM" id="SSF47928">
    <property type="entry name" value="N-terminal domain of the delta subunit of the F1F0-ATP synthase"/>
    <property type="match status" value="1"/>
</dbReference>
<keyword evidence="6 7" id="KW-0066">ATP synthesis</keyword>
<evidence type="ECO:0000256" key="7">
    <source>
        <dbReference type="HAMAP-Rule" id="MF_01416"/>
    </source>
</evidence>
<accession>A0ABU4VKY7</accession>
<comment type="caution">
    <text evidence="8">The sequence shown here is derived from an EMBL/GenBank/DDBJ whole genome shotgun (WGS) entry which is preliminary data.</text>
</comment>
<keyword evidence="9" id="KW-1185">Reference proteome</keyword>
<evidence type="ECO:0000256" key="4">
    <source>
        <dbReference type="ARBA" id="ARBA00023065"/>
    </source>
</evidence>
<keyword evidence="7" id="KW-1003">Cell membrane</keyword>
<protein>
    <recommendedName>
        <fullName evidence="7">ATP synthase subunit delta</fullName>
    </recommendedName>
    <alternativeName>
        <fullName evidence="7">ATP synthase F(1) sector subunit delta</fullName>
    </alternativeName>
    <alternativeName>
        <fullName evidence="7">F-type ATPase subunit delta</fullName>
        <shortName evidence="7">F-ATPase subunit delta</shortName>
    </alternativeName>
</protein>
<proteinExistence type="inferred from homology"/>
<dbReference type="Gene3D" id="1.10.520.20">
    <property type="entry name" value="N-terminal domain of the delta subunit of the F1F0-ATP synthase"/>
    <property type="match status" value="1"/>
</dbReference>
<name>A0ABU4VKY7_9ACTN</name>
<keyword evidence="2 7" id="KW-0813">Transport</keyword>
<evidence type="ECO:0000256" key="6">
    <source>
        <dbReference type="ARBA" id="ARBA00023310"/>
    </source>
</evidence>
<dbReference type="Pfam" id="PF00213">
    <property type="entry name" value="OSCP"/>
    <property type="match status" value="1"/>
</dbReference>
<comment type="function">
    <text evidence="7">This protein is part of the stalk that links CF(0) to CF(1). It either transmits conformational changes from CF(0) to CF(1) or is implicated in proton conduction.</text>
</comment>
<keyword evidence="5 7" id="KW-0472">Membrane</keyword>
<dbReference type="HAMAP" id="MF_01416">
    <property type="entry name" value="ATP_synth_delta_bact"/>
    <property type="match status" value="1"/>
</dbReference>
<sequence length="176" mass="19767">MEEIARVYARSLFEVAREKGNLDAVADQLGQIDDAFAESRDLRVYFFSPYFSTAEKRDALGKVVVDAEPILVNLLDVLVENHRLPALPRLRRAFDALWREERKLLPVQITSAVPLDDEAARRIGDEIGRRTGRQIELSTEVDPGLVGGMTLRVGNQILDASIRNRLESLRRQVAAG</sequence>
<keyword evidence="7" id="KW-0139">CF(1)</keyword>
<dbReference type="PRINTS" id="PR00125">
    <property type="entry name" value="ATPASEDELTA"/>
</dbReference>
<keyword evidence="4 7" id="KW-0406">Ion transport</keyword>
<dbReference type="InterPro" id="IPR000711">
    <property type="entry name" value="ATPase_OSCP/dsu"/>
</dbReference>
<organism evidence="8 9">
    <name type="scientific">Patulibacter brassicae</name>
    <dbReference type="NCBI Taxonomy" id="1705717"/>
    <lineage>
        <taxon>Bacteria</taxon>
        <taxon>Bacillati</taxon>
        <taxon>Actinomycetota</taxon>
        <taxon>Thermoleophilia</taxon>
        <taxon>Solirubrobacterales</taxon>
        <taxon>Patulibacteraceae</taxon>
        <taxon>Patulibacter</taxon>
    </lineage>
</organism>
<dbReference type="RefSeq" id="WP_319953579.1">
    <property type="nucleotide sequence ID" value="NZ_JAXAVX010000002.1"/>
</dbReference>
<evidence type="ECO:0000256" key="5">
    <source>
        <dbReference type="ARBA" id="ARBA00023136"/>
    </source>
</evidence>
<gene>
    <name evidence="7 8" type="primary">atpH</name>
    <name evidence="8" type="ORF">SK069_07495</name>
</gene>
<reference evidence="8 9" key="1">
    <citation type="submission" date="2023-11" db="EMBL/GenBank/DDBJ databases">
        <authorList>
            <person name="Xu M."/>
            <person name="Jiang T."/>
        </authorList>
    </citation>
    <scope>NUCLEOTIDE SEQUENCE [LARGE SCALE GENOMIC DNA]</scope>
    <source>
        <strain evidence="8 9">SD</strain>
    </source>
</reference>
<dbReference type="EMBL" id="JAXAVX010000002">
    <property type="protein sequence ID" value="MDX8151430.1"/>
    <property type="molecule type" value="Genomic_DNA"/>
</dbReference>
<keyword evidence="3 7" id="KW-0375">Hydrogen ion transport</keyword>
<evidence type="ECO:0000313" key="9">
    <source>
        <dbReference type="Proteomes" id="UP001277761"/>
    </source>
</evidence>
<comment type="similarity">
    <text evidence="7">Belongs to the ATPase delta chain family.</text>
</comment>
<evidence type="ECO:0000256" key="1">
    <source>
        <dbReference type="ARBA" id="ARBA00004370"/>
    </source>
</evidence>
<dbReference type="NCBIfam" id="TIGR01145">
    <property type="entry name" value="ATP_synt_delta"/>
    <property type="match status" value="1"/>
</dbReference>
<dbReference type="InterPro" id="IPR026015">
    <property type="entry name" value="ATP_synth_OSCP/delta_N_sf"/>
</dbReference>
<dbReference type="Proteomes" id="UP001277761">
    <property type="component" value="Unassembled WGS sequence"/>
</dbReference>
<evidence type="ECO:0000256" key="2">
    <source>
        <dbReference type="ARBA" id="ARBA00022448"/>
    </source>
</evidence>